<sequence>MMAMMLDEFTRTVDVASLPRVLHIQSGVYVEGSVYEMFGRECCLPTGEIMKIIGINTCMLTAEIEAVDCEAQIVSLPLYFPGLFRIVADERPYLTIGEITGSVRIGPEPLGQPVFRCSHDLPQANAPLRGGECFTLVSLESDGSEGYVECRVTGRDAKQHFTLKLSQQGEFYECEDDQFYTLKELAEWKMAKGRKRRVKLAQALLKKDLCFYDLPENYSGELILSPVYELQAVMKYRKDVVRIPSTLDVEVIDITDQFDGDCFPQLLSLSDIFKKPSEEFPILAEVIEPPLHTKEEFQFLIYCKQIIIHAACSAKRILASEIRSDSQRRFLIPLSYKGRLKRRPREFPTGYDLEVAKRDKEQLHVVATRAFESHYEGLSTVFVGDQYLVQGKETSEVIYGGTRKTVEALACEKIEGKNYQSVLIPLYLDGAFVEVIHDKKQYSISEVCQRFHLPFNVKVSVRDLSVPEDTLAAVPGLCLEEEITDPYLLVSSPDLSQCWEVPVNRTFMTVQVLPRKQGAGPQPYAHAAVEEIGEDCYYTLRRYASATLCPPPRPPKKPKQPPPESVRLPLPKEQRSNPTGSPKCPNRALKPVIPEESDQAHERLSPKSEKLTSAQGAVPHVDHQRAMHENSNCGNTSVEDDDEDKHDYEYIDENTIESIRTKFQNQNINNTVSTKANNRYEQSV</sequence>
<dbReference type="InterPro" id="IPR039671">
    <property type="entry name" value="THEMIS"/>
</dbReference>
<protein>
    <submittedName>
        <fullName evidence="4">Thymocyte selection associated</fullName>
    </submittedName>
</protein>
<dbReference type="GeneTree" id="ENSGT00530000063770"/>
<feature type="domain" description="CABIT" evidence="3">
    <location>
        <begin position="280"/>
        <end position="512"/>
    </location>
</feature>
<dbReference type="GO" id="GO:0005737">
    <property type="term" value="C:cytoplasm"/>
    <property type="evidence" value="ECO:0007669"/>
    <property type="project" value="TreeGrafter"/>
</dbReference>
<feature type="region of interest" description="Disordered" evidence="2">
    <location>
        <begin position="548"/>
        <end position="646"/>
    </location>
</feature>
<evidence type="ECO:0000259" key="3">
    <source>
        <dbReference type="Pfam" id="PF12736"/>
    </source>
</evidence>
<proteinExistence type="inferred from homology"/>
<dbReference type="GO" id="GO:0050852">
    <property type="term" value="P:T cell receptor signaling pathway"/>
    <property type="evidence" value="ECO:0007669"/>
    <property type="project" value="TreeGrafter"/>
</dbReference>
<reference evidence="4" key="2">
    <citation type="submission" date="2025-09" db="UniProtKB">
        <authorList>
            <consortium name="Ensembl"/>
        </authorList>
    </citation>
    <scope>IDENTIFICATION</scope>
</reference>
<comment type="similarity">
    <text evidence="1">Belongs to the themis family.</text>
</comment>
<name>A0A3B3SJS1_9TELE</name>
<feature type="domain" description="CABIT" evidence="3">
    <location>
        <begin position="18"/>
        <end position="258"/>
    </location>
</feature>
<dbReference type="GO" id="GO:0005634">
    <property type="term" value="C:nucleus"/>
    <property type="evidence" value="ECO:0007669"/>
    <property type="project" value="TreeGrafter"/>
</dbReference>
<dbReference type="Proteomes" id="UP000261540">
    <property type="component" value="Unplaced"/>
</dbReference>
<organism evidence="4 5">
    <name type="scientific">Paramormyrops kingsleyae</name>
    <dbReference type="NCBI Taxonomy" id="1676925"/>
    <lineage>
        <taxon>Eukaryota</taxon>
        <taxon>Metazoa</taxon>
        <taxon>Chordata</taxon>
        <taxon>Craniata</taxon>
        <taxon>Vertebrata</taxon>
        <taxon>Euteleostomi</taxon>
        <taxon>Actinopterygii</taxon>
        <taxon>Neopterygii</taxon>
        <taxon>Teleostei</taxon>
        <taxon>Osteoglossocephala</taxon>
        <taxon>Osteoglossomorpha</taxon>
        <taxon>Osteoglossiformes</taxon>
        <taxon>Mormyridae</taxon>
        <taxon>Paramormyrops</taxon>
    </lineage>
</organism>
<feature type="compositionally biased region" description="Basic and acidic residues" evidence="2">
    <location>
        <begin position="598"/>
        <end position="610"/>
    </location>
</feature>
<dbReference type="KEGG" id="pki:111836105"/>
<dbReference type="Ensembl" id="ENSPKIT00000011409.1">
    <property type="protein sequence ID" value="ENSPKIP00000030588.1"/>
    <property type="gene ID" value="ENSPKIG00000011385.1"/>
</dbReference>
<dbReference type="OrthoDB" id="9879477at2759"/>
<dbReference type="AlphaFoldDB" id="A0A3B3SJS1"/>
<dbReference type="InterPro" id="IPR025946">
    <property type="entry name" value="CABIT_dom"/>
</dbReference>
<evidence type="ECO:0000256" key="1">
    <source>
        <dbReference type="ARBA" id="ARBA00006414"/>
    </source>
</evidence>
<dbReference type="PANTHER" id="PTHR15215">
    <property type="entry name" value="CABIT DOMAIN-CONTAINING PROTEIN"/>
    <property type="match status" value="1"/>
</dbReference>
<dbReference type="STRING" id="1676925.ENSPKIP00000030588"/>
<keyword evidence="5" id="KW-1185">Reference proteome</keyword>
<dbReference type="PANTHER" id="PTHR15215:SF1">
    <property type="entry name" value="PROTEIN THEMIS"/>
    <property type="match status" value="1"/>
</dbReference>
<evidence type="ECO:0000313" key="5">
    <source>
        <dbReference type="Proteomes" id="UP000261540"/>
    </source>
</evidence>
<reference evidence="4" key="1">
    <citation type="submission" date="2025-08" db="UniProtKB">
        <authorList>
            <consortium name="Ensembl"/>
        </authorList>
    </citation>
    <scope>IDENTIFICATION</scope>
</reference>
<evidence type="ECO:0000313" key="4">
    <source>
        <dbReference type="Ensembl" id="ENSPKIP00000030588.1"/>
    </source>
</evidence>
<dbReference type="Pfam" id="PF12736">
    <property type="entry name" value="CABIT"/>
    <property type="match status" value="2"/>
</dbReference>
<accession>A0A3B3SJS1</accession>
<dbReference type="CTD" id="387357"/>
<evidence type="ECO:0000256" key="2">
    <source>
        <dbReference type="SAM" id="MobiDB-lite"/>
    </source>
</evidence>